<dbReference type="InterPro" id="IPR027417">
    <property type="entry name" value="P-loop_NTPase"/>
</dbReference>
<dbReference type="Proteomes" id="UP001597400">
    <property type="component" value="Unassembled WGS sequence"/>
</dbReference>
<dbReference type="CDD" id="cd05387">
    <property type="entry name" value="BY-kinase"/>
    <property type="match status" value="1"/>
</dbReference>
<sequence length="263" mass="28329">MNRSDVLQMTPESAMPHDRPVGRVRPDCMPAEAVVLNRAVLAEAGVFGFAPLDIRSRSFILLRSQILHRFHRPGGRILAVTSTQPENGKTFVTANLAAALSLIHPTVLVDLDLRRPRLAGRFGITPSSGIDDYLDGTAAWPSTGTRIAGADLTIHGARESRADSASLLAAPRLAVFLAAIRNHPAQPICIVDTPPVLVLDDIMLIARNVDAVLMIVEEGRTRGSDIAQALRILSPTPVIGSVLNKSLTGRSVRNMDGYYHDKG</sequence>
<dbReference type="InterPro" id="IPR050445">
    <property type="entry name" value="Bact_polysacc_biosynth/exp"/>
</dbReference>
<keyword evidence="5" id="KW-1185">Reference proteome</keyword>
<dbReference type="InterPro" id="IPR005702">
    <property type="entry name" value="Wzc-like_C"/>
</dbReference>
<evidence type="ECO:0000256" key="3">
    <source>
        <dbReference type="SAM" id="MobiDB-lite"/>
    </source>
</evidence>
<comment type="caution">
    <text evidence="4">The sequence shown here is derived from an EMBL/GenBank/DDBJ whole genome shotgun (WGS) entry which is preliminary data.</text>
</comment>
<evidence type="ECO:0000256" key="1">
    <source>
        <dbReference type="ARBA" id="ARBA00022741"/>
    </source>
</evidence>
<dbReference type="Gene3D" id="3.40.50.300">
    <property type="entry name" value="P-loop containing nucleotide triphosphate hydrolases"/>
    <property type="match status" value="1"/>
</dbReference>
<name>A0ABW4U5M9_9SPHN</name>
<dbReference type="GO" id="GO:0004715">
    <property type="term" value="F:non-membrane spanning protein tyrosine kinase activity"/>
    <property type="evidence" value="ECO:0007669"/>
    <property type="project" value="UniProtKB-EC"/>
</dbReference>
<keyword evidence="4" id="KW-0418">Kinase</keyword>
<dbReference type="RefSeq" id="WP_380931569.1">
    <property type="nucleotide sequence ID" value="NZ_JBHUGS010000005.1"/>
</dbReference>
<keyword evidence="2" id="KW-0067">ATP-binding</keyword>
<protein>
    <submittedName>
        <fullName evidence="4">CpsD/CapB family tyrosine-protein kinase</fullName>
        <ecNumber evidence="4">2.7.10.2</ecNumber>
    </submittedName>
</protein>
<dbReference type="EC" id="2.7.10.2" evidence="4"/>
<dbReference type="EMBL" id="JBHUGS010000005">
    <property type="protein sequence ID" value="MFD1952556.1"/>
    <property type="molecule type" value="Genomic_DNA"/>
</dbReference>
<evidence type="ECO:0000256" key="2">
    <source>
        <dbReference type="ARBA" id="ARBA00022840"/>
    </source>
</evidence>
<evidence type="ECO:0000313" key="4">
    <source>
        <dbReference type="EMBL" id="MFD1952556.1"/>
    </source>
</evidence>
<organism evidence="4 5">
    <name type="scientific">Sphingomonas arantia</name>
    <dbReference type="NCBI Taxonomy" id="1460676"/>
    <lineage>
        <taxon>Bacteria</taxon>
        <taxon>Pseudomonadati</taxon>
        <taxon>Pseudomonadota</taxon>
        <taxon>Alphaproteobacteria</taxon>
        <taxon>Sphingomonadales</taxon>
        <taxon>Sphingomonadaceae</taxon>
        <taxon>Sphingomonas</taxon>
    </lineage>
</organism>
<evidence type="ECO:0000313" key="5">
    <source>
        <dbReference type="Proteomes" id="UP001597400"/>
    </source>
</evidence>
<keyword evidence="4" id="KW-0808">Transferase</keyword>
<dbReference type="SUPFAM" id="SSF52540">
    <property type="entry name" value="P-loop containing nucleoside triphosphate hydrolases"/>
    <property type="match status" value="1"/>
</dbReference>
<feature type="compositionally biased region" description="Polar residues" evidence="3">
    <location>
        <begin position="1"/>
        <end position="11"/>
    </location>
</feature>
<gene>
    <name evidence="4" type="ORF">ACFSGX_17395</name>
</gene>
<dbReference type="PANTHER" id="PTHR32309">
    <property type="entry name" value="TYROSINE-PROTEIN KINASE"/>
    <property type="match status" value="1"/>
</dbReference>
<keyword evidence="1" id="KW-0547">Nucleotide-binding</keyword>
<reference evidence="5" key="1">
    <citation type="journal article" date="2019" name="Int. J. Syst. Evol. Microbiol.">
        <title>The Global Catalogue of Microorganisms (GCM) 10K type strain sequencing project: providing services to taxonomists for standard genome sequencing and annotation.</title>
        <authorList>
            <consortium name="The Broad Institute Genomics Platform"/>
            <consortium name="The Broad Institute Genome Sequencing Center for Infectious Disease"/>
            <person name="Wu L."/>
            <person name="Ma J."/>
        </authorList>
    </citation>
    <scope>NUCLEOTIDE SEQUENCE [LARGE SCALE GENOMIC DNA]</scope>
    <source>
        <strain evidence="5">CGMCC 1.12702</strain>
    </source>
</reference>
<accession>A0ABW4U5M9</accession>
<dbReference type="PANTHER" id="PTHR32309:SF31">
    <property type="entry name" value="CAPSULAR EXOPOLYSACCHARIDE FAMILY"/>
    <property type="match status" value="1"/>
</dbReference>
<proteinExistence type="predicted"/>
<feature type="region of interest" description="Disordered" evidence="3">
    <location>
        <begin position="1"/>
        <end position="23"/>
    </location>
</feature>